<evidence type="ECO:0000313" key="3">
    <source>
        <dbReference type="Proteomes" id="UP000501690"/>
    </source>
</evidence>
<dbReference type="EMBL" id="CP039352">
    <property type="protein sequence ID" value="QCE04048.1"/>
    <property type="molecule type" value="Genomic_DNA"/>
</dbReference>
<reference evidence="2 3" key="1">
    <citation type="submission" date="2019-04" db="EMBL/GenBank/DDBJ databases">
        <title>An improved genome assembly and genetic linkage map for asparagus bean, Vigna unguiculata ssp. sesquipedialis.</title>
        <authorList>
            <person name="Xia Q."/>
            <person name="Zhang R."/>
            <person name="Dong Y."/>
        </authorList>
    </citation>
    <scope>NUCLEOTIDE SEQUENCE [LARGE SCALE GENOMIC DNA]</scope>
    <source>
        <tissue evidence="2">Leaf</tissue>
    </source>
</reference>
<name>A0A4D6MSJ4_VIGUN</name>
<keyword evidence="3" id="KW-1185">Reference proteome</keyword>
<proteinExistence type="predicted"/>
<keyword evidence="1" id="KW-0812">Transmembrane</keyword>
<accession>A0A4D6MSJ4</accession>
<evidence type="ECO:0000313" key="2">
    <source>
        <dbReference type="EMBL" id="QCE04048.1"/>
    </source>
</evidence>
<protein>
    <submittedName>
        <fullName evidence="2">Uncharacterized protein</fullName>
    </submittedName>
</protein>
<feature type="transmembrane region" description="Helical" evidence="1">
    <location>
        <begin position="108"/>
        <end position="130"/>
    </location>
</feature>
<organism evidence="2 3">
    <name type="scientific">Vigna unguiculata</name>
    <name type="common">Cowpea</name>
    <dbReference type="NCBI Taxonomy" id="3917"/>
    <lineage>
        <taxon>Eukaryota</taxon>
        <taxon>Viridiplantae</taxon>
        <taxon>Streptophyta</taxon>
        <taxon>Embryophyta</taxon>
        <taxon>Tracheophyta</taxon>
        <taxon>Spermatophyta</taxon>
        <taxon>Magnoliopsida</taxon>
        <taxon>eudicotyledons</taxon>
        <taxon>Gunneridae</taxon>
        <taxon>Pentapetalae</taxon>
        <taxon>rosids</taxon>
        <taxon>fabids</taxon>
        <taxon>Fabales</taxon>
        <taxon>Fabaceae</taxon>
        <taxon>Papilionoideae</taxon>
        <taxon>50 kb inversion clade</taxon>
        <taxon>NPAAA clade</taxon>
        <taxon>indigoferoid/millettioid clade</taxon>
        <taxon>Phaseoleae</taxon>
        <taxon>Vigna</taxon>
    </lineage>
</organism>
<gene>
    <name evidence="2" type="ORF">DEO72_LG8g2081</name>
</gene>
<dbReference type="AlphaFoldDB" id="A0A4D6MSJ4"/>
<sequence length="194" mass="20867">MIMMAEQGKSRKQHLLSALSHVSRLSDGYSDWGRDGKAWWRSFQTQCGSREKRFEKIGAPRRPATLLVAISTVADGTDVPGMNDDKTAKTDWVTTANGSVQWNLRNPIAVAGATVAGAAVAGAAVVSAAVSRGGAMKVQRLQILRGQGLREGERFGELGSRRHASGGGWRRRWRVPPATGCAVAAPRWSCGVQR</sequence>
<keyword evidence="1" id="KW-0472">Membrane</keyword>
<dbReference type="Proteomes" id="UP000501690">
    <property type="component" value="Linkage Group LG8"/>
</dbReference>
<keyword evidence="1" id="KW-1133">Transmembrane helix</keyword>
<evidence type="ECO:0000256" key="1">
    <source>
        <dbReference type="SAM" id="Phobius"/>
    </source>
</evidence>